<evidence type="ECO:0000256" key="4">
    <source>
        <dbReference type="ARBA" id="ARBA00022989"/>
    </source>
</evidence>
<feature type="transmembrane region" description="Helical" evidence="7">
    <location>
        <begin position="225"/>
        <end position="249"/>
    </location>
</feature>
<dbReference type="Proteomes" id="UP000651452">
    <property type="component" value="Unassembled WGS sequence"/>
</dbReference>
<reference evidence="8" key="1">
    <citation type="submission" date="2018-12" db="EMBL/GenBank/DDBJ databases">
        <authorList>
            <person name="Syme R.A."/>
            <person name="Farfan-Caceres L."/>
            <person name="Lichtenzveig J."/>
        </authorList>
    </citation>
    <scope>NUCLEOTIDE SEQUENCE</scope>
    <source>
        <strain evidence="8">Al4</strain>
    </source>
</reference>
<feature type="compositionally biased region" description="Basic and acidic residues" evidence="6">
    <location>
        <begin position="651"/>
        <end position="670"/>
    </location>
</feature>
<feature type="compositionally biased region" description="Basic and acidic residues" evidence="6">
    <location>
        <begin position="678"/>
        <end position="692"/>
    </location>
</feature>
<evidence type="ECO:0000313" key="8">
    <source>
        <dbReference type="EMBL" id="KAF9695327.1"/>
    </source>
</evidence>
<keyword evidence="3 7" id="KW-0812">Transmembrane</keyword>
<dbReference type="GO" id="GO:0016020">
    <property type="term" value="C:membrane"/>
    <property type="evidence" value="ECO:0007669"/>
    <property type="project" value="UniProtKB-SubCell"/>
</dbReference>
<evidence type="ECO:0000256" key="2">
    <source>
        <dbReference type="ARBA" id="ARBA00022448"/>
    </source>
</evidence>
<feature type="transmembrane region" description="Helical" evidence="7">
    <location>
        <begin position="154"/>
        <end position="171"/>
    </location>
</feature>
<evidence type="ECO:0000256" key="3">
    <source>
        <dbReference type="ARBA" id="ARBA00022692"/>
    </source>
</evidence>
<feature type="transmembrane region" description="Helical" evidence="7">
    <location>
        <begin position="183"/>
        <end position="205"/>
    </location>
</feature>
<reference evidence="8" key="2">
    <citation type="submission" date="2020-09" db="EMBL/GenBank/DDBJ databases">
        <title>Reference genome assembly for Australian Ascochyta lentis isolate Al4.</title>
        <authorList>
            <person name="Lee R.C."/>
            <person name="Farfan-Caceres L.M."/>
            <person name="Debler J.W."/>
            <person name="Williams A.H."/>
            <person name="Henares B.M."/>
        </authorList>
    </citation>
    <scope>NUCLEOTIDE SEQUENCE</scope>
    <source>
        <strain evidence="8">Al4</strain>
    </source>
</reference>
<accession>A0A8H7J2J9</accession>
<dbReference type="AlphaFoldDB" id="A0A8H7J2J9"/>
<evidence type="ECO:0000256" key="6">
    <source>
        <dbReference type="SAM" id="MobiDB-lite"/>
    </source>
</evidence>
<feature type="transmembrane region" description="Helical" evidence="7">
    <location>
        <begin position="429"/>
        <end position="449"/>
    </location>
</feature>
<dbReference type="GO" id="GO:0015101">
    <property type="term" value="F:organic cation transmembrane transporter activity"/>
    <property type="evidence" value="ECO:0007669"/>
    <property type="project" value="UniProtKB-ARBA"/>
</dbReference>
<feature type="compositionally biased region" description="Basic and acidic residues" evidence="6">
    <location>
        <begin position="701"/>
        <end position="723"/>
    </location>
</feature>
<dbReference type="EMBL" id="RZGK01000011">
    <property type="protein sequence ID" value="KAF9695327.1"/>
    <property type="molecule type" value="Genomic_DNA"/>
</dbReference>
<organism evidence="8 9">
    <name type="scientific">Ascochyta lentis</name>
    <dbReference type="NCBI Taxonomy" id="205686"/>
    <lineage>
        <taxon>Eukaryota</taxon>
        <taxon>Fungi</taxon>
        <taxon>Dikarya</taxon>
        <taxon>Ascomycota</taxon>
        <taxon>Pezizomycotina</taxon>
        <taxon>Dothideomycetes</taxon>
        <taxon>Pleosporomycetidae</taxon>
        <taxon>Pleosporales</taxon>
        <taxon>Pleosporineae</taxon>
        <taxon>Didymellaceae</taxon>
        <taxon>Ascochyta</taxon>
    </lineage>
</organism>
<feature type="transmembrane region" description="Helical" evidence="7">
    <location>
        <begin position="389"/>
        <end position="409"/>
    </location>
</feature>
<dbReference type="FunFam" id="1.20.1740.10:FF:000046">
    <property type="entry name" value="Amino-acid permease, putative"/>
    <property type="match status" value="1"/>
</dbReference>
<keyword evidence="2" id="KW-0813">Transport</keyword>
<feature type="transmembrane region" description="Helical" evidence="7">
    <location>
        <begin position="261"/>
        <end position="283"/>
    </location>
</feature>
<comment type="subcellular location">
    <subcellularLocation>
        <location evidence="1">Membrane</location>
        <topology evidence="1">Multi-pass membrane protein</topology>
    </subcellularLocation>
</comment>
<gene>
    <name evidence="8" type="ORF">EKO04_006497</name>
</gene>
<evidence type="ECO:0000256" key="5">
    <source>
        <dbReference type="ARBA" id="ARBA00023136"/>
    </source>
</evidence>
<evidence type="ECO:0000256" key="7">
    <source>
        <dbReference type="SAM" id="Phobius"/>
    </source>
</evidence>
<dbReference type="InterPro" id="IPR002293">
    <property type="entry name" value="AA/rel_permease1"/>
</dbReference>
<feature type="transmembrane region" description="Helical" evidence="7">
    <location>
        <begin position="461"/>
        <end position="482"/>
    </location>
</feature>
<feature type="compositionally biased region" description="Basic and acidic residues" evidence="6">
    <location>
        <begin position="999"/>
        <end position="1009"/>
    </location>
</feature>
<feature type="transmembrane region" description="Helical" evidence="7">
    <location>
        <begin position="120"/>
        <end position="142"/>
    </location>
</feature>
<keyword evidence="4 7" id="KW-1133">Transmembrane helix</keyword>
<evidence type="ECO:0000256" key="1">
    <source>
        <dbReference type="ARBA" id="ARBA00004141"/>
    </source>
</evidence>
<feature type="region of interest" description="Disordered" evidence="6">
    <location>
        <begin position="942"/>
        <end position="1068"/>
    </location>
</feature>
<feature type="transmembrane region" description="Helical" evidence="7">
    <location>
        <begin position="61"/>
        <end position="83"/>
    </location>
</feature>
<dbReference type="PANTHER" id="PTHR45649">
    <property type="entry name" value="AMINO-ACID PERMEASE BAT1"/>
    <property type="match status" value="1"/>
</dbReference>
<comment type="caution">
    <text evidence="8">The sequence shown here is derived from an EMBL/GenBank/DDBJ whole genome shotgun (WGS) entry which is preliminary data.</text>
</comment>
<feature type="region of interest" description="Disordered" evidence="6">
    <location>
        <begin position="651"/>
        <end position="768"/>
    </location>
</feature>
<dbReference type="Pfam" id="PF13520">
    <property type="entry name" value="AA_permease_2"/>
    <property type="match status" value="1"/>
</dbReference>
<dbReference type="Gene3D" id="1.20.1740.10">
    <property type="entry name" value="Amino acid/polyamine transporter I"/>
    <property type="match status" value="1"/>
</dbReference>
<feature type="compositionally biased region" description="Basic and acidic residues" evidence="6">
    <location>
        <begin position="1059"/>
        <end position="1068"/>
    </location>
</feature>
<sequence>MASVHRTDDELQLQALGHKGELQRNFSLLSMLGLAFAILNSWTALSSSLSLALPSGGSTSVIWGLLTAGICNLALAASLAEFLSAYPTAGGQYHWVAVITPRRWVPLASWITGWINVSGWIALTTSGGLLASQLIAGLISLFHPDFTIKPWQQYLIYVAWTLMAFLVNAFLNRLLPYVNRGAFIWSIGGFAIICITVLACSSPNYASADFVFTEFINETGWPDGISWLLGLLQGGFGITGYDAVAHMIEEIPNASVEGPKIMIYCVCIGTVTGFIFLMILLFVSGGDANAIIESTSGPLVHIIYTATNNRAGAVCLLMFPLICILFAEIAIMTTSSRMSYAFARDGGLPASRIFAKVDKRLDVPFNALILAAGLTLLFGLIMIGSSSAFNALIAASVVALGVSYAIPVAINVCRGRKMLPPRAFTLPNWLGWAANLLGLAYAIVTTVLFVFPPELPVTGSNMNYCIVAFGIILLVSTIQWFVDGRKNFTGPRADMSLEVLEAMKTNEPAAPAYTDPKLEAELENTDAKIAPVLNVKAHRLPHHLPHHLHSPNATFRSPTGSQCSIHTMPFNPWRLVKGLWDRPKPVSYPTNQDVGVDDTHVQLKTPKPTISLLPFDSGLEAPSTTSLPPSVSGVHLADPFLDDLSKSALADDKESHNIEDDVRSHARRTSDASSTTTLDHDCTAANREDQKIIDSGNEGTIHNERSEEQAGEIDFDRTDELGREGNANNRGFQTRKHNNIDKRRQLVPKSSRDRQLRPASSRPKRDYASEIITEQATETHFLPEGYVGTWRGFQFFSPSLHHNGSCGAEAGLHRLTCGHWVGSSESCGVNCNSPVLENEAFVCHKCNDEVKDVLNHQLSTVEREKLERAKGGYRVFYIALAVEFATKHKVMKGNVTETVMSVLDGYGRTSIPSGGPKEPESVPIEECIREIQRLHERKEFEAKNPLVRHQKRVHNEIDQSEANVDETGPTSRHKHKKHKTRIEKHTSPTSGLTHGSKRKAIDADIDTPRSRTKKFATTEAALLQSSNKSAPGDRKRGRENDDEQAEKDVIKRHCSSHIAYDKKDGGSS</sequence>
<feature type="transmembrane region" description="Helical" evidence="7">
    <location>
        <begin position="28"/>
        <end position="49"/>
    </location>
</feature>
<keyword evidence="9" id="KW-1185">Reference proteome</keyword>
<proteinExistence type="predicted"/>
<feature type="compositionally biased region" description="Basic residues" evidence="6">
    <location>
        <begin position="971"/>
        <end position="982"/>
    </location>
</feature>
<feature type="transmembrane region" description="Helical" evidence="7">
    <location>
        <begin position="363"/>
        <end position="383"/>
    </location>
</feature>
<keyword evidence="5 7" id="KW-0472">Membrane</keyword>
<evidence type="ECO:0008006" key="10">
    <source>
        <dbReference type="Google" id="ProtNLM"/>
    </source>
</evidence>
<evidence type="ECO:0000313" key="9">
    <source>
        <dbReference type="Proteomes" id="UP000651452"/>
    </source>
</evidence>
<name>A0A8H7J2J9_9PLEO</name>
<feature type="transmembrane region" description="Helical" evidence="7">
    <location>
        <begin position="311"/>
        <end position="331"/>
    </location>
</feature>
<dbReference type="OrthoDB" id="2417308at2759"/>
<feature type="compositionally biased region" description="Basic and acidic residues" evidence="6">
    <location>
        <begin position="738"/>
        <end position="756"/>
    </location>
</feature>
<protein>
    <recommendedName>
        <fullName evidence="10">Amino acid permease</fullName>
    </recommendedName>
</protein>
<dbReference type="PANTHER" id="PTHR45649:SF14">
    <property type="entry name" value="GABA PERMEASE"/>
    <property type="match status" value="1"/>
</dbReference>